<dbReference type="RefSeq" id="WP_012044129.1">
    <property type="nucleotide sequence ID" value="NZ_JABFDP010000009.1"/>
</dbReference>
<dbReference type="InterPro" id="IPR001789">
    <property type="entry name" value="Sig_transdc_resp-reg_receiver"/>
</dbReference>
<organism evidence="6 7">
    <name type="scientific">Bradyrhizobium denitrificans</name>
    <dbReference type="NCBI Taxonomy" id="2734912"/>
    <lineage>
        <taxon>Bacteria</taxon>
        <taxon>Pseudomonadati</taxon>
        <taxon>Pseudomonadota</taxon>
        <taxon>Alphaproteobacteria</taxon>
        <taxon>Hyphomicrobiales</taxon>
        <taxon>Nitrobacteraceae</taxon>
        <taxon>Bradyrhizobium</taxon>
    </lineage>
</organism>
<feature type="modified residue" description="4-aspartylphosphate" evidence="4">
    <location>
        <position position="53"/>
    </location>
</feature>
<name>A0ABS5G4I0_9BRAD</name>
<proteinExistence type="predicted"/>
<keyword evidence="7" id="KW-1185">Reference proteome</keyword>
<dbReference type="Gene3D" id="3.40.50.2300">
    <property type="match status" value="1"/>
</dbReference>
<evidence type="ECO:0000313" key="6">
    <source>
        <dbReference type="EMBL" id="MBR1136184.1"/>
    </source>
</evidence>
<dbReference type="SUPFAM" id="SSF52172">
    <property type="entry name" value="CheY-like"/>
    <property type="match status" value="1"/>
</dbReference>
<evidence type="ECO:0000256" key="2">
    <source>
        <dbReference type="ARBA" id="ARBA00023015"/>
    </source>
</evidence>
<dbReference type="Pfam" id="PF00072">
    <property type="entry name" value="Response_reg"/>
    <property type="match status" value="1"/>
</dbReference>
<feature type="domain" description="Response regulatory" evidence="5">
    <location>
        <begin position="4"/>
        <end position="123"/>
    </location>
</feature>
<comment type="caution">
    <text evidence="6">The sequence shown here is derived from an EMBL/GenBank/DDBJ whole genome shotgun (WGS) entry which is preliminary data.</text>
</comment>
<evidence type="ECO:0000256" key="1">
    <source>
        <dbReference type="ARBA" id="ARBA00022553"/>
    </source>
</evidence>
<accession>A0ABS5G4I0</accession>
<dbReference type="PROSITE" id="PS50110">
    <property type="entry name" value="RESPONSE_REGULATORY"/>
    <property type="match status" value="1"/>
</dbReference>
<evidence type="ECO:0000256" key="4">
    <source>
        <dbReference type="PROSITE-ProRule" id="PRU00169"/>
    </source>
</evidence>
<keyword evidence="3" id="KW-0804">Transcription</keyword>
<dbReference type="InterPro" id="IPR050595">
    <property type="entry name" value="Bact_response_regulator"/>
</dbReference>
<reference evidence="7" key="1">
    <citation type="journal article" date="2021" name="ISME J.">
        <title>Evolutionary origin and ecological implication of a unique nif island in free-living Bradyrhizobium lineages.</title>
        <authorList>
            <person name="Tao J."/>
        </authorList>
    </citation>
    <scope>NUCLEOTIDE SEQUENCE [LARGE SCALE GENOMIC DNA]</scope>
    <source>
        <strain evidence="7">SZCCT0094</strain>
    </source>
</reference>
<evidence type="ECO:0000313" key="7">
    <source>
        <dbReference type="Proteomes" id="UP001314635"/>
    </source>
</evidence>
<dbReference type="Proteomes" id="UP001314635">
    <property type="component" value="Unassembled WGS sequence"/>
</dbReference>
<dbReference type="EMBL" id="JAFCLK010000008">
    <property type="protein sequence ID" value="MBR1136184.1"/>
    <property type="molecule type" value="Genomic_DNA"/>
</dbReference>
<dbReference type="PANTHER" id="PTHR44591">
    <property type="entry name" value="STRESS RESPONSE REGULATOR PROTEIN 1"/>
    <property type="match status" value="1"/>
</dbReference>
<evidence type="ECO:0000259" key="5">
    <source>
        <dbReference type="PROSITE" id="PS50110"/>
    </source>
</evidence>
<sequence>MLNELLVIEDADVHLSILRKIAVQAGFATTGVNSVDGAINVLRRRNFECITLDLNLGERSGTEVLQLLADMKSRTPVLIISGSDDQTRDVTVRAGKILGLNVYPPFCKPVDLALLRQTLRQIAADTDRQRLVKANIR</sequence>
<dbReference type="PANTHER" id="PTHR44591:SF3">
    <property type="entry name" value="RESPONSE REGULATORY DOMAIN-CONTAINING PROTEIN"/>
    <property type="match status" value="1"/>
</dbReference>
<dbReference type="SMART" id="SM00448">
    <property type="entry name" value="REC"/>
    <property type="match status" value="1"/>
</dbReference>
<evidence type="ECO:0000256" key="3">
    <source>
        <dbReference type="ARBA" id="ARBA00023163"/>
    </source>
</evidence>
<dbReference type="CDD" id="cd00156">
    <property type="entry name" value="REC"/>
    <property type="match status" value="1"/>
</dbReference>
<protein>
    <submittedName>
        <fullName evidence="6">Response regulator</fullName>
    </submittedName>
</protein>
<gene>
    <name evidence="6" type="ORF">JQ619_10445</name>
</gene>
<keyword evidence="2" id="KW-0805">Transcription regulation</keyword>
<dbReference type="InterPro" id="IPR011006">
    <property type="entry name" value="CheY-like_superfamily"/>
</dbReference>
<keyword evidence="1 4" id="KW-0597">Phosphoprotein</keyword>